<feature type="non-terminal residue" evidence="2">
    <location>
        <position position="1"/>
    </location>
</feature>
<geneLocation type="mitochondrion" evidence="2"/>
<evidence type="ECO:0000259" key="1">
    <source>
        <dbReference type="Pfam" id="PF00961"/>
    </source>
</evidence>
<keyword evidence="2" id="KW-0496">Mitochondrion</keyword>
<dbReference type="Gene3D" id="3.10.28.10">
    <property type="entry name" value="Homing endonucleases"/>
    <property type="match status" value="2"/>
</dbReference>
<dbReference type="PANTHER" id="PTHR37520">
    <property type="entry name" value="INTRON-ENCODED DNA ENDONUCLEASE AI2A-RELATED"/>
    <property type="match status" value="1"/>
</dbReference>
<dbReference type="PANTHER" id="PTHR37520:SF1">
    <property type="entry name" value="INTRON-ENCODED DNA ENDONUCLEASE AI2A-RELATED"/>
    <property type="match status" value="1"/>
</dbReference>
<protein>
    <submittedName>
        <fullName evidence="2">Dod COI i10 grp IB protein</fullName>
    </submittedName>
</protein>
<evidence type="ECO:0000313" key="2">
    <source>
        <dbReference type="EMBL" id="VBB87376.1"/>
    </source>
</evidence>
<reference evidence="2" key="1">
    <citation type="submission" date="2018-02" db="EMBL/GenBank/DDBJ databases">
        <authorList>
            <person name="Silar P."/>
        </authorList>
    </citation>
    <scope>NUCLEOTIDE SEQUENCE [LARGE SCALE GENOMIC DNA]</scope>
    <source>
        <strain evidence="2">T</strain>
    </source>
</reference>
<feature type="domain" description="Homing endonuclease LAGLIDADG" evidence="1">
    <location>
        <begin position="264"/>
        <end position="344"/>
    </location>
</feature>
<dbReference type="EMBL" id="LR026971">
    <property type="protein sequence ID" value="VBB87376.1"/>
    <property type="molecule type" value="Genomic_DNA"/>
</dbReference>
<sequence>QYGSLFSFIVWIMQQTICRNAVNWYINLLLPDTRVGVSSLNYVISFLVKILVIMDNPQITKARSENYKPGITEFLGLCMWVGISEAIRLLPTSLSKKIKDLIFALLQCSIRLEKGYFLMKNLKYSTLASDYSENSLAKTRNKNSSPFKEKEDRFNEWLAGIIDGDGCFQVSKKGYASLEIVTQLRDKRILYLIKQKYGGAVKLHAGDNYLRYRLHHKAGLLSLINGINGLIRNPIRILQLGKICNLYDIKLKDTQPLTYYNGWLSGFFDTDGSIYLNEKSGQIFITASQKNRFILDALVELYGGTIYAMVKQDAFKWTCYKKKEILSLVNDYFKVNPCRSEKLTRLTMANRFYELRQLHAHSASPASDLGKAWKHYLVKWNSLLDKDAPSSFSDDGE</sequence>
<feature type="domain" description="Homing endonuclease LAGLIDADG" evidence="1">
    <location>
        <begin position="158"/>
        <end position="228"/>
    </location>
</feature>
<accession>A0ABY6SMG1</accession>
<evidence type="ECO:0000313" key="3">
    <source>
        <dbReference type="Proteomes" id="UP000280685"/>
    </source>
</evidence>
<dbReference type="InterPro" id="IPR027434">
    <property type="entry name" value="Homing_endonucl"/>
</dbReference>
<dbReference type="Pfam" id="PF00961">
    <property type="entry name" value="LAGLIDADG_1"/>
    <property type="match status" value="2"/>
</dbReference>
<dbReference type="Proteomes" id="UP000280685">
    <property type="component" value="Mitochondrion MT"/>
</dbReference>
<name>A0ABY6SMG1_PODCO</name>
<dbReference type="SUPFAM" id="SSF55608">
    <property type="entry name" value="Homing endonucleases"/>
    <property type="match status" value="2"/>
</dbReference>
<keyword evidence="3" id="KW-1185">Reference proteome</keyword>
<gene>
    <name evidence="2" type="ORF">PAMITO_ORF397</name>
</gene>
<dbReference type="InterPro" id="IPR004860">
    <property type="entry name" value="LAGLIDADG_dom"/>
</dbReference>
<proteinExistence type="predicted"/>
<organism evidence="2 3">
    <name type="scientific">Podospora comata</name>
    <dbReference type="NCBI Taxonomy" id="48703"/>
    <lineage>
        <taxon>Eukaryota</taxon>
        <taxon>Fungi</taxon>
        <taxon>Dikarya</taxon>
        <taxon>Ascomycota</taxon>
        <taxon>Pezizomycotina</taxon>
        <taxon>Sordariomycetes</taxon>
        <taxon>Sordariomycetidae</taxon>
        <taxon>Sordariales</taxon>
        <taxon>Podosporaceae</taxon>
        <taxon>Podospora</taxon>
    </lineage>
</organism>